<dbReference type="PANTHER" id="PTHR12526:SF630">
    <property type="entry name" value="GLYCOSYLTRANSFERASE"/>
    <property type="match status" value="1"/>
</dbReference>
<dbReference type="EMBL" id="UOFI01000069">
    <property type="protein sequence ID" value="VAW65730.1"/>
    <property type="molecule type" value="Genomic_DNA"/>
</dbReference>
<evidence type="ECO:0008006" key="4">
    <source>
        <dbReference type="Google" id="ProtNLM"/>
    </source>
</evidence>
<dbReference type="Pfam" id="PF13439">
    <property type="entry name" value="Glyco_transf_4"/>
    <property type="match status" value="1"/>
</dbReference>
<organism evidence="3">
    <name type="scientific">hydrothermal vent metagenome</name>
    <dbReference type="NCBI Taxonomy" id="652676"/>
    <lineage>
        <taxon>unclassified sequences</taxon>
        <taxon>metagenomes</taxon>
        <taxon>ecological metagenomes</taxon>
    </lineage>
</organism>
<reference evidence="3" key="1">
    <citation type="submission" date="2018-06" db="EMBL/GenBank/DDBJ databases">
        <authorList>
            <person name="Zhirakovskaya E."/>
        </authorList>
    </citation>
    <scope>NUCLEOTIDE SEQUENCE</scope>
</reference>
<evidence type="ECO:0000259" key="2">
    <source>
        <dbReference type="Pfam" id="PF13439"/>
    </source>
</evidence>
<dbReference type="Gene3D" id="3.40.50.2000">
    <property type="entry name" value="Glycogen Phosphorylase B"/>
    <property type="match status" value="2"/>
</dbReference>
<protein>
    <recommendedName>
        <fullName evidence="4">Glycosyltransferase</fullName>
    </recommendedName>
</protein>
<evidence type="ECO:0000313" key="3">
    <source>
        <dbReference type="EMBL" id="VAW65730.1"/>
    </source>
</evidence>
<dbReference type="SUPFAM" id="SSF53756">
    <property type="entry name" value="UDP-Glycosyltransferase/glycogen phosphorylase"/>
    <property type="match status" value="1"/>
</dbReference>
<feature type="domain" description="Glycosyl transferase family 1" evidence="1">
    <location>
        <begin position="181"/>
        <end position="348"/>
    </location>
</feature>
<name>A0A3B0XLZ4_9ZZZZ</name>
<dbReference type="GO" id="GO:0016757">
    <property type="term" value="F:glycosyltransferase activity"/>
    <property type="evidence" value="ECO:0007669"/>
    <property type="project" value="InterPro"/>
</dbReference>
<dbReference type="InterPro" id="IPR001296">
    <property type="entry name" value="Glyco_trans_1"/>
</dbReference>
<dbReference type="AlphaFoldDB" id="A0A3B0XLZ4"/>
<dbReference type="PANTHER" id="PTHR12526">
    <property type="entry name" value="GLYCOSYLTRANSFERASE"/>
    <property type="match status" value="1"/>
</dbReference>
<dbReference type="InterPro" id="IPR028098">
    <property type="entry name" value="Glyco_trans_4-like_N"/>
</dbReference>
<sequence>MKLKIIFLLSNFRAGGAETQFANLIKNIDRNKFEPVLGLIKYKNNTPTPEFLAQFGDIEIIEFRRKRRLDFMVVFRIRSFILKRGINIIQSQLFMDNQIARFSGLFSGRPVVTSVRGEIGAILSKSKMWFEFKSQFLSCKIVVNSKWLKDYVVNLGSHAEKIVCIYNGVDFLRYQCEEKKIKLREIYNIDSDAPVISIVARLHPMKDHITFLKTISILKKSYPDIVALIVGDGDEKEFLKQYVSEIGIESNVRFLGVIGDKLAEIYKITDVLLLTSQWGESFPNVILEAMSVSVPVVASNISAVPEIIDNGVNGFIVEKNNAEQFSNKILTLLSDSELSNTLIPKAREKVRSFDIPAMVKAYELLYESICS</sequence>
<dbReference type="Pfam" id="PF00534">
    <property type="entry name" value="Glycos_transf_1"/>
    <property type="match status" value="1"/>
</dbReference>
<feature type="domain" description="Glycosyltransferase subfamily 4-like N-terminal" evidence="2">
    <location>
        <begin position="15"/>
        <end position="170"/>
    </location>
</feature>
<evidence type="ECO:0000259" key="1">
    <source>
        <dbReference type="Pfam" id="PF00534"/>
    </source>
</evidence>
<proteinExistence type="predicted"/>
<accession>A0A3B0XLZ4</accession>
<gene>
    <name evidence="3" type="ORF">MNBD_GAMMA09-3274</name>
</gene>